<feature type="region of interest" description="Disordered" evidence="1">
    <location>
        <begin position="146"/>
        <end position="168"/>
    </location>
</feature>
<dbReference type="Proteomes" id="UP001215598">
    <property type="component" value="Unassembled WGS sequence"/>
</dbReference>
<feature type="region of interest" description="Disordered" evidence="1">
    <location>
        <begin position="273"/>
        <end position="305"/>
    </location>
</feature>
<evidence type="ECO:0000313" key="2">
    <source>
        <dbReference type="EMBL" id="KAJ7729198.1"/>
    </source>
</evidence>
<organism evidence="2 3">
    <name type="scientific">Mycena metata</name>
    <dbReference type="NCBI Taxonomy" id="1033252"/>
    <lineage>
        <taxon>Eukaryota</taxon>
        <taxon>Fungi</taxon>
        <taxon>Dikarya</taxon>
        <taxon>Basidiomycota</taxon>
        <taxon>Agaricomycotina</taxon>
        <taxon>Agaricomycetes</taxon>
        <taxon>Agaricomycetidae</taxon>
        <taxon>Agaricales</taxon>
        <taxon>Marasmiineae</taxon>
        <taxon>Mycenaceae</taxon>
        <taxon>Mycena</taxon>
    </lineage>
</organism>
<keyword evidence="3" id="KW-1185">Reference proteome</keyword>
<reference evidence="2" key="1">
    <citation type="submission" date="2023-03" db="EMBL/GenBank/DDBJ databases">
        <title>Massive genome expansion in bonnet fungi (Mycena s.s.) driven by repeated elements and novel gene families across ecological guilds.</title>
        <authorList>
            <consortium name="Lawrence Berkeley National Laboratory"/>
            <person name="Harder C.B."/>
            <person name="Miyauchi S."/>
            <person name="Viragh M."/>
            <person name="Kuo A."/>
            <person name="Thoen E."/>
            <person name="Andreopoulos B."/>
            <person name="Lu D."/>
            <person name="Skrede I."/>
            <person name="Drula E."/>
            <person name="Henrissat B."/>
            <person name="Morin E."/>
            <person name="Kohler A."/>
            <person name="Barry K."/>
            <person name="LaButti K."/>
            <person name="Morin E."/>
            <person name="Salamov A."/>
            <person name="Lipzen A."/>
            <person name="Mereny Z."/>
            <person name="Hegedus B."/>
            <person name="Baldrian P."/>
            <person name="Stursova M."/>
            <person name="Weitz H."/>
            <person name="Taylor A."/>
            <person name="Grigoriev I.V."/>
            <person name="Nagy L.G."/>
            <person name="Martin F."/>
            <person name="Kauserud H."/>
        </authorList>
    </citation>
    <scope>NUCLEOTIDE SEQUENCE</scope>
    <source>
        <strain evidence="2">CBHHK182m</strain>
    </source>
</reference>
<evidence type="ECO:0000313" key="3">
    <source>
        <dbReference type="Proteomes" id="UP001215598"/>
    </source>
</evidence>
<proteinExistence type="predicted"/>
<dbReference type="EMBL" id="JARKIB010000167">
    <property type="protein sequence ID" value="KAJ7729198.1"/>
    <property type="molecule type" value="Genomic_DNA"/>
</dbReference>
<comment type="caution">
    <text evidence="2">The sequence shown here is derived from an EMBL/GenBank/DDBJ whole genome shotgun (WGS) entry which is preliminary data.</text>
</comment>
<sequence length="556" mass="61233">MFEPRKRGAARAHVIPTSEVDPRLSDVSSQFTQWSFEGGMDLYTKYYKARFALNMNPLLDLHLTFGLGRGAHGIVSSTKIQDFINHTPVPEGYSDTSYVLPTSVDNLLVPLNYVSAPSPAGSSTSSGSLSGRETFERHPCLGHEIWSSNDIHRPGSRGKRSSSMYSAGTDLGHNTVSPYTAEAAFHPMAEWPVPQLQPDTHWGTAPSYLPYISQKNQGGVPQISPYPQYDVVQRLPTGEEPENWSQVFNSLKGITVAKKPTPLACYFCRKRSQDRRGSGGSDLQSMRASKKSLRLPSRVPSRAACSSAPLRQADCPTSNSASAGGGGETIADVLFILHNTHTYLPLWLVPLIACLYMCLVRRNIPKAALFGFLCSEAAQEGKCNGRSLFAVARDGPQPQMQGAHHFMRCTEPPVLRVEQPVYTVRIRCVELECVDRNNNYDMQSVHGDTRLSYGRSHYRDFAGFIMPYGTLHKSTSQSSPLASITVSIEINSFSGEIRSGELENQPSYSAFAADGDGSFEIVSETCRISENTRQTAGLGRHLPLVNDKWRAEDFPN</sequence>
<name>A0AAD7HX03_9AGAR</name>
<dbReference type="AlphaFoldDB" id="A0AAD7HX03"/>
<evidence type="ECO:0000256" key="1">
    <source>
        <dbReference type="SAM" id="MobiDB-lite"/>
    </source>
</evidence>
<accession>A0AAD7HX03</accession>
<protein>
    <submittedName>
        <fullName evidence="2">Uncharacterized protein</fullName>
    </submittedName>
</protein>
<gene>
    <name evidence="2" type="ORF">B0H16DRAFT_1697279</name>
</gene>